<gene>
    <name evidence="1" type="ORF">FPV60_19370</name>
</gene>
<protein>
    <submittedName>
        <fullName evidence="1">Uncharacterized protein</fullName>
    </submittedName>
</protein>
<name>A0A558EVQ6_9GAMM</name>
<sequence>MFITSFGEQNITYKCCSNFLIHLYFPLNYTEYYEKNDSSCSLSKFLKTFWSRYYKTALLHKPSL</sequence>
<dbReference type="AlphaFoldDB" id="A0A558EVQ6"/>
<dbReference type="Proteomes" id="UP000316981">
    <property type="component" value="Unassembled WGS sequence"/>
</dbReference>
<reference evidence="1 2" key="1">
    <citation type="submission" date="2019-07" db="EMBL/GenBank/DDBJ databases">
        <title>Draft Genome Sequence of the first blaOXA-58-Harboring Acinetobacter colistiniresistens clinical isolate from Brazil.</title>
        <authorList>
            <person name="Favaro L.S."/>
            <person name="Paula-Petroli S.B."/>
            <person name="Moura C.F."/>
            <person name="Tognim M.C.B."/>
            <person name="Venancio E.J."/>
            <person name="Yamada-Ogatta S.F."/>
            <person name="Carrara-Marroni F.E."/>
        </authorList>
    </citation>
    <scope>NUCLEOTIDE SEQUENCE [LARGE SCALE GENOMIC DNA]</scope>
    <source>
        <strain evidence="1 2">DL</strain>
    </source>
</reference>
<proteinExistence type="predicted"/>
<evidence type="ECO:0000313" key="1">
    <source>
        <dbReference type="EMBL" id="TVT77143.1"/>
    </source>
</evidence>
<dbReference type="EMBL" id="VMTP01000102">
    <property type="protein sequence ID" value="TVT77143.1"/>
    <property type="molecule type" value="Genomic_DNA"/>
</dbReference>
<accession>A0A558EVQ6</accession>
<evidence type="ECO:0000313" key="2">
    <source>
        <dbReference type="Proteomes" id="UP000316981"/>
    </source>
</evidence>
<comment type="caution">
    <text evidence="1">The sequence shown here is derived from an EMBL/GenBank/DDBJ whole genome shotgun (WGS) entry which is preliminary data.</text>
</comment>
<organism evidence="1 2">
    <name type="scientific">Acinetobacter colistiniresistens</name>
    <dbReference type="NCBI Taxonomy" id="280145"/>
    <lineage>
        <taxon>Bacteria</taxon>
        <taxon>Pseudomonadati</taxon>
        <taxon>Pseudomonadota</taxon>
        <taxon>Gammaproteobacteria</taxon>
        <taxon>Moraxellales</taxon>
        <taxon>Moraxellaceae</taxon>
        <taxon>Acinetobacter</taxon>
    </lineage>
</organism>